<proteinExistence type="inferred from homology"/>
<evidence type="ECO:0000313" key="4">
    <source>
        <dbReference type="Proteomes" id="UP000679848"/>
    </source>
</evidence>
<keyword evidence="4" id="KW-1185">Reference proteome</keyword>
<dbReference type="PANTHER" id="PTHR34477">
    <property type="entry name" value="UPF0213 PROTEIN YHBQ"/>
    <property type="match status" value="1"/>
</dbReference>
<dbReference type="Pfam" id="PF01541">
    <property type="entry name" value="GIY-YIG"/>
    <property type="match status" value="1"/>
</dbReference>
<dbReference type="CDD" id="cd10456">
    <property type="entry name" value="GIY-YIG_UPF0213"/>
    <property type="match status" value="1"/>
</dbReference>
<evidence type="ECO:0000313" key="3">
    <source>
        <dbReference type="EMBL" id="BCK83614.1"/>
    </source>
</evidence>
<dbReference type="InterPro" id="IPR050190">
    <property type="entry name" value="UPF0213_domain"/>
</dbReference>
<reference evidence="3" key="1">
    <citation type="submission" date="2020-09" db="EMBL/GenBank/DDBJ databases">
        <title>New species isolated from human feces.</title>
        <authorList>
            <person name="Kitahara M."/>
            <person name="Shigeno Y."/>
            <person name="Shime M."/>
            <person name="Matsumoto Y."/>
            <person name="Nakamura S."/>
            <person name="Motooka D."/>
            <person name="Fukuoka S."/>
            <person name="Nishikawa H."/>
            <person name="Benno Y."/>
        </authorList>
    </citation>
    <scope>NUCLEOTIDE SEQUENCE</scope>
    <source>
        <strain evidence="3">MM59</strain>
    </source>
</reference>
<dbReference type="Gene3D" id="3.40.1440.10">
    <property type="entry name" value="GIY-YIG endonuclease"/>
    <property type="match status" value="1"/>
</dbReference>
<gene>
    <name evidence="3" type="ORF">MM59RIKEN_09330</name>
</gene>
<dbReference type="PROSITE" id="PS50164">
    <property type="entry name" value="GIY_YIG"/>
    <property type="match status" value="1"/>
</dbReference>
<evidence type="ECO:0000256" key="1">
    <source>
        <dbReference type="ARBA" id="ARBA00007435"/>
    </source>
</evidence>
<comment type="similarity">
    <text evidence="1">Belongs to the UPF0213 family.</text>
</comment>
<dbReference type="PANTHER" id="PTHR34477:SF1">
    <property type="entry name" value="UPF0213 PROTEIN YHBQ"/>
    <property type="match status" value="1"/>
</dbReference>
<protein>
    <recommendedName>
        <fullName evidence="2">GIY-YIG domain-containing protein</fullName>
    </recommendedName>
</protein>
<dbReference type="SUPFAM" id="SSF82771">
    <property type="entry name" value="GIY-YIG endonuclease"/>
    <property type="match status" value="1"/>
</dbReference>
<sequence>MAWCVYILRCRDGSLYTGCTNDIAHRLAVHQSGKGAKYTRSRLPVCLVYREEVAGRSEALRRESVIKRLTREQKLRLLTEQKISISELEPETTHRAGT</sequence>
<organism evidence="3 4">
    <name type="scientific">Pusillibacter faecalis</name>
    <dbReference type="NCBI Taxonomy" id="2714358"/>
    <lineage>
        <taxon>Bacteria</taxon>
        <taxon>Bacillati</taxon>
        <taxon>Bacillota</taxon>
        <taxon>Clostridia</taxon>
        <taxon>Eubacteriales</taxon>
        <taxon>Oscillospiraceae</taxon>
        <taxon>Pusillibacter</taxon>
    </lineage>
</organism>
<evidence type="ECO:0000259" key="2">
    <source>
        <dbReference type="PROSITE" id="PS50164"/>
    </source>
</evidence>
<dbReference type="Proteomes" id="UP000679848">
    <property type="component" value="Chromosome"/>
</dbReference>
<dbReference type="InterPro" id="IPR000305">
    <property type="entry name" value="GIY-YIG_endonuc"/>
</dbReference>
<accession>A0A810Q6K6</accession>
<dbReference type="AlphaFoldDB" id="A0A810Q6K6"/>
<dbReference type="KEGG" id="pfaa:MM59RIKEN_09330"/>
<dbReference type="InterPro" id="IPR035901">
    <property type="entry name" value="GIY-YIG_endonuc_sf"/>
</dbReference>
<name>A0A810Q6K6_9FIRM</name>
<feature type="domain" description="GIY-YIG" evidence="2">
    <location>
        <begin position="1"/>
        <end position="76"/>
    </location>
</feature>
<dbReference type="EMBL" id="AP023420">
    <property type="protein sequence ID" value="BCK83614.1"/>
    <property type="molecule type" value="Genomic_DNA"/>
</dbReference>